<feature type="region of interest" description="Disordered" evidence="1">
    <location>
        <begin position="351"/>
        <end position="378"/>
    </location>
</feature>
<accession>A0A9P7B9G7</accession>
<organism evidence="2 3">
    <name type="scientific">Rhodotorula mucilaginosa</name>
    <name type="common">Yeast</name>
    <name type="synonym">Rhodotorula rubra</name>
    <dbReference type="NCBI Taxonomy" id="5537"/>
    <lineage>
        <taxon>Eukaryota</taxon>
        <taxon>Fungi</taxon>
        <taxon>Dikarya</taxon>
        <taxon>Basidiomycota</taxon>
        <taxon>Pucciniomycotina</taxon>
        <taxon>Microbotryomycetes</taxon>
        <taxon>Sporidiobolales</taxon>
        <taxon>Sporidiobolaceae</taxon>
        <taxon>Rhodotorula</taxon>
    </lineage>
</organism>
<feature type="region of interest" description="Disordered" evidence="1">
    <location>
        <begin position="11"/>
        <end position="96"/>
    </location>
</feature>
<evidence type="ECO:0000313" key="3">
    <source>
        <dbReference type="Proteomes" id="UP000777482"/>
    </source>
</evidence>
<protein>
    <submittedName>
        <fullName evidence="2">Uncharacterized protein</fullName>
    </submittedName>
</protein>
<reference evidence="2 3" key="1">
    <citation type="submission" date="2020-11" db="EMBL/GenBank/DDBJ databases">
        <title>Kefir isolates.</title>
        <authorList>
            <person name="Marcisauskas S."/>
            <person name="Kim Y."/>
            <person name="Blasche S."/>
        </authorList>
    </citation>
    <scope>NUCLEOTIDE SEQUENCE [LARGE SCALE GENOMIC DNA]</scope>
    <source>
        <strain evidence="2 3">KR</strain>
    </source>
</reference>
<evidence type="ECO:0000256" key="1">
    <source>
        <dbReference type="SAM" id="MobiDB-lite"/>
    </source>
</evidence>
<dbReference type="AlphaFoldDB" id="A0A9P7B9G7"/>
<feature type="compositionally biased region" description="Basic residues" evidence="1">
    <location>
        <begin position="352"/>
        <end position="367"/>
    </location>
</feature>
<proteinExistence type="predicted"/>
<keyword evidence="3" id="KW-1185">Reference proteome</keyword>
<sequence length="420" mass="45270">MRVAWAQTLLDEAPARTSVASGRPAGQQRRRTLTVEVIEHSDGRLEGAKVPELGRSGQEESTDDSTRKQLVELSTLAHSPSPPAAAASASDNNAESSLEIDIAGSEHVDKTETRVEYGAKVEQPNGKLSTPDLAEPACAHFAGGPRVTTGPLKRTSSPDAANPSAAPSSSPSPFSHVPQKVDAASVSFMRRIKEVRPSRDGLGGGSVAPFTTSTDPASIDTLFRWRKTSMQPIHSAATRAPTPPRALRVEARGETLARARPPVLSPPLARHLGVCDVDQAVLGTVIVPNLVLDTLPYGADHEVPVVAWLGCHACTSSSSRGFHRGRRQKVLPSCRMGRTAPLSRLNSPLLRLGRRPTRPRDRRRRHMSDHCAQTSAPQREDAGGHLTFLVSLLVKNVEVVPFFSRFVVDLRRSRLAHSLI</sequence>
<feature type="region of interest" description="Disordered" evidence="1">
    <location>
        <begin position="117"/>
        <end position="178"/>
    </location>
</feature>
<feature type="compositionally biased region" description="Low complexity" evidence="1">
    <location>
        <begin position="157"/>
        <end position="175"/>
    </location>
</feature>
<name>A0A9P7B9G7_RHOMI</name>
<dbReference type="OrthoDB" id="10691428at2759"/>
<gene>
    <name evidence="2" type="ORF">C6P46_000117</name>
</gene>
<dbReference type="Proteomes" id="UP000777482">
    <property type="component" value="Unassembled WGS sequence"/>
</dbReference>
<feature type="compositionally biased region" description="Basic and acidic residues" evidence="1">
    <location>
        <begin position="37"/>
        <end position="49"/>
    </location>
</feature>
<dbReference type="EMBL" id="PUHQ01000001">
    <property type="protein sequence ID" value="KAG0667581.1"/>
    <property type="molecule type" value="Genomic_DNA"/>
</dbReference>
<evidence type="ECO:0000313" key="2">
    <source>
        <dbReference type="EMBL" id="KAG0667581.1"/>
    </source>
</evidence>
<feature type="compositionally biased region" description="Low complexity" evidence="1">
    <location>
        <begin position="73"/>
        <end position="96"/>
    </location>
</feature>
<comment type="caution">
    <text evidence="2">The sequence shown here is derived from an EMBL/GenBank/DDBJ whole genome shotgun (WGS) entry which is preliminary data.</text>
</comment>